<reference evidence="1 2" key="1">
    <citation type="submission" date="2015-01" db="EMBL/GenBank/DDBJ databases">
        <title>Evolution of Trichinella species and genotypes.</title>
        <authorList>
            <person name="Korhonen P.K."/>
            <person name="Edoardo P."/>
            <person name="Giuseppe L.R."/>
            <person name="Gasser R.B."/>
        </authorList>
    </citation>
    <scope>NUCLEOTIDE SEQUENCE [LARGE SCALE GENOMIC DNA]</scope>
    <source>
        <strain evidence="1">ISS417</strain>
    </source>
</reference>
<dbReference type="EMBL" id="JYDJ01000064">
    <property type="protein sequence ID" value="KRX46093.1"/>
    <property type="molecule type" value="Genomic_DNA"/>
</dbReference>
<keyword evidence="2" id="KW-1185">Reference proteome</keyword>
<accession>A0A0V0U4D4</accession>
<dbReference type="AlphaFoldDB" id="A0A0V0U4D4"/>
<evidence type="ECO:0000313" key="1">
    <source>
        <dbReference type="EMBL" id="KRX46093.1"/>
    </source>
</evidence>
<proteinExistence type="predicted"/>
<gene>
    <name evidence="1" type="ORF">T05_5846</name>
</gene>
<dbReference type="Proteomes" id="UP000055048">
    <property type="component" value="Unassembled WGS sequence"/>
</dbReference>
<protein>
    <submittedName>
        <fullName evidence="1">Uncharacterized protein</fullName>
    </submittedName>
</protein>
<comment type="caution">
    <text evidence="1">The sequence shown here is derived from an EMBL/GenBank/DDBJ whole genome shotgun (WGS) entry which is preliminary data.</text>
</comment>
<sequence length="80" mass="9323">MCDPTRGIGKVLMIAMEEKIVYLVYNVVFAFLRVNYDTRDSVVENKILQIIPTTKYNYNVDNDDYDVDDANVEQVIVKDR</sequence>
<evidence type="ECO:0000313" key="2">
    <source>
        <dbReference type="Proteomes" id="UP000055048"/>
    </source>
</evidence>
<organism evidence="1 2">
    <name type="scientific">Trichinella murrelli</name>
    <dbReference type="NCBI Taxonomy" id="144512"/>
    <lineage>
        <taxon>Eukaryota</taxon>
        <taxon>Metazoa</taxon>
        <taxon>Ecdysozoa</taxon>
        <taxon>Nematoda</taxon>
        <taxon>Enoplea</taxon>
        <taxon>Dorylaimia</taxon>
        <taxon>Trichinellida</taxon>
        <taxon>Trichinellidae</taxon>
        <taxon>Trichinella</taxon>
    </lineage>
</organism>
<name>A0A0V0U4D4_9BILA</name>